<gene>
    <name evidence="1" type="ordered locus">BCAH187_A5099</name>
</gene>
<name>B7HUU8_BACC7</name>
<dbReference type="EMBL" id="CP001177">
    <property type="protein sequence ID" value="ACJ78644.1"/>
    <property type="molecule type" value="Genomic_DNA"/>
</dbReference>
<dbReference type="HOGENOM" id="CLU_3339633_0_0_9"/>
<protein>
    <submittedName>
        <fullName evidence="1">Uncharacterized protein</fullName>
    </submittedName>
</protein>
<dbReference type="Proteomes" id="UP000002214">
    <property type="component" value="Chromosome"/>
</dbReference>
<accession>B7HUU8</accession>
<sequence length="37" mass="4101">MVQFIRIAVATLLDQRKGVKTDISALSNSSNWHILSS</sequence>
<organism evidence="1 2">
    <name type="scientific">Bacillus cereus (strain AH187)</name>
    <dbReference type="NCBI Taxonomy" id="405534"/>
    <lineage>
        <taxon>Bacteria</taxon>
        <taxon>Bacillati</taxon>
        <taxon>Bacillota</taxon>
        <taxon>Bacilli</taxon>
        <taxon>Bacillales</taxon>
        <taxon>Bacillaceae</taxon>
        <taxon>Bacillus</taxon>
        <taxon>Bacillus cereus group</taxon>
    </lineage>
</organism>
<proteinExistence type="predicted"/>
<dbReference type="KEGG" id="bcr:BCAH187_A5099"/>
<reference evidence="1 2" key="1">
    <citation type="submission" date="2008-10" db="EMBL/GenBank/DDBJ databases">
        <title>Genome sequence of Bacillus cereus AH187.</title>
        <authorList>
            <person name="Dodson R.J."/>
            <person name="Durkin A.S."/>
            <person name="Rosovitz M.J."/>
            <person name="Rasko D.A."/>
            <person name="Kolsto A.B."/>
            <person name="Okstad O.A."/>
            <person name="Ravel J."/>
            <person name="Sutton G."/>
        </authorList>
    </citation>
    <scope>NUCLEOTIDE SEQUENCE [LARGE SCALE GENOMIC DNA]</scope>
    <source>
        <strain evidence="1 2">AH187</strain>
    </source>
</reference>
<evidence type="ECO:0000313" key="1">
    <source>
        <dbReference type="EMBL" id="ACJ78644.1"/>
    </source>
</evidence>
<evidence type="ECO:0000313" key="2">
    <source>
        <dbReference type="Proteomes" id="UP000002214"/>
    </source>
</evidence>
<dbReference type="AlphaFoldDB" id="B7HUU8"/>